<feature type="transmembrane region" description="Helical" evidence="13">
    <location>
        <begin position="236"/>
        <end position="254"/>
    </location>
</feature>
<feature type="transmembrane region" description="Helical" evidence="13">
    <location>
        <begin position="57"/>
        <end position="74"/>
    </location>
</feature>
<dbReference type="NCBIfam" id="NF037961">
    <property type="entry name" value="RodA_shape"/>
    <property type="match status" value="1"/>
</dbReference>
<sequence>MSARARSGSVFTRIDKWTVFLYAALVFLGWINIYAAVYSEEHKSIMDTSQQYGKQMIWIFTSGVLILAILLSDVRLYHNISYPVYGATLLLLVLVLIIGKEIGGNKSWIQLGSFSLQPSEFAKFGTALAMSKYLSTLQVDVREWRYRWWPIVIMGLPMLLILAQPDTGSALVFVSFMLVLYREGLPGMYLFLAFLSALVAILSLVFPPIYVIGAIIVTGGLAYWTLRNQKRITLTLIGLVFYSSVVAYGTSFMFNNVLQTHQRDRISVLLGLKDDPMGVGYHTQQSLIAIGSGGLSGKGFLEGTQTKLNYVPEQSTDYIFCTVGEEWGFVGSSITVLLFLGLLGRLTFLAERQKSNFARIYGYSVVGILFIHFAVNIAMTLGLAPVIGIPLPFFSYGGSSLWGFTTLLFIFIRLDANRWDEL</sequence>
<evidence type="ECO:0000256" key="4">
    <source>
        <dbReference type="ARBA" id="ARBA00022679"/>
    </source>
</evidence>
<dbReference type="PANTHER" id="PTHR30474:SF1">
    <property type="entry name" value="PEPTIDOGLYCAN GLYCOSYLTRANSFERASE MRDB"/>
    <property type="match status" value="1"/>
</dbReference>
<organism evidence="14 15">
    <name type="scientific">Phaeocystidibacter marisrubri</name>
    <dbReference type="NCBI Taxonomy" id="1577780"/>
    <lineage>
        <taxon>Bacteria</taxon>
        <taxon>Pseudomonadati</taxon>
        <taxon>Bacteroidota</taxon>
        <taxon>Flavobacteriia</taxon>
        <taxon>Flavobacteriales</taxon>
        <taxon>Phaeocystidibacteraceae</taxon>
        <taxon>Phaeocystidibacter</taxon>
    </lineage>
</organism>
<evidence type="ECO:0000256" key="11">
    <source>
        <dbReference type="ARBA" id="ARBA00032370"/>
    </source>
</evidence>
<dbReference type="RefSeq" id="WP_151693236.1">
    <property type="nucleotide sequence ID" value="NZ_BMGX01000001.1"/>
</dbReference>
<dbReference type="GO" id="GO:0015648">
    <property type="term" value="F:lipid-linked peptidoglycan transporter activity"/>
    <property type="evidence" value="ECO:0007669"/>
    <property type="project" value="TreeGrafter"/>
</dbReference>
<feature type="transmembrane region" description="Helical" evidence="13">
    <location>
        <begin position="393"/>
        <end position="412"/>
    </location>
</feature>
<keyword evidence="4" id="KW-0808">Transferase</keyword>
<evidence type="ECO:0000313" key="15">
    <source>
        <dbReference type="Proteomes" id="UP000484164"/>
    </source>
</evidence>
<dbReference type="InterPro" id="IPR001182">
    <property type="entry name" value="FtsW/RodA"/>
</dbReference>
<evidence type="ECO:0000256" key="10">
    <source>
        <dbReference type="ARBA" id="ARBA00023316"/>
    </source>
</evidence>
<evidence type="ECO:0000256" key="5">
    <source>
        <dbReference type="ARBA" id="ARBA00022692"/>
    </source>
</evidence>
<dbReference type="InterPro" id="IPR018365">
    <property type="entry name" value="Cell_cycle_FtsW-rel_CS"/>
</dbReference>
<evidence type="ECO:0000256" key="6">
    <source>
        <dbReference type="ARBA" id="ARBA00022960"/>
    </source>
</evidence>
<gene>
    <name evidence="14" type="primary">rodA</name>
    <name evidence="14" type="ORF">F8C82_08900</name>
</gene>
<feature type="transmembrane region" description="Helical" evidence="13">
    <location>
        <begin position="327"/>
        <end position="348"/>
    </location>
</feature>
<keyword evidence="2" id="KW-1003">Cell membrane</keyword>
<comment type="caution">
    <text evidence="14">The sequence shown here is derived from an EMBL/GenBank/DDBJ whole genome shotgun (WGS) entry which is preliminary data.</text>
</comment>
<keyword evidence="8 13" id="KW-1133">Transmembrane helix</keyword>
<dbReference type="GO" id="GO:0051301">
    <property type="term" value="P:cell division"/>
    <property type="evidence" value="ECO:0007669"/>
    <property type="project" value="InterPro"/>
</dbReference>
<feature type="transmembrane region" description="Helical" evidence="13">
    <location>
        <begin position="360"/>
        <end position="387"/>
    </location>
</feature>
<evidence type="ECO:0000256" key="12">
    <source>
        <dbReference type="ARBA" id="ARBA00033270"/>
    </source>
</evidence>
<evidence type="ECO:0000313" key="14">
    <source>
        <dbReference type="EMBL" id="KAB2815807.1"/>
    </source>
</evidence>
<protein>
    <recommendedName>
        <fullName evidence="12">Cell wall polymerase</fullName>
    </recommendedName>
    <alternativeName>
        <fullName evidence="11">Peptidoglycan polymerase</fullName>
    </alternativeName>
</protein>
<feature type="transmembrane region" description="Helical" evidence="13">
    <location>
        <begin position="20"/>
        <end position="37"/>
    </location>
</feature>
<dbReference type="GO" id="GO:0008360">
    <property type="term" value="P:regulation of cell shape"/>
    <property type="evidence" value="ECO:0007669"/>
    <property type="project" value="UniProtKB-KW"/>
</dbReference>
<dbReference type="GO" id="GO:0071555">
    <property type="term" value="P:cell wall organization"/>
    <property type="evidence" value="ECO:0007669"/>
    <property type="project" value="UniProtKB-KW"/>
</dbReference>
<accession>A0A6L3ZEC4</accession>
<evidence type="ECO:0000256" key="13">
    <source>
        <dbReference type="SAM" id="Phobius"/>
    </source>
</evidence>
<keyword evidence="7" id="KW-0573">Peptidoglycan synthesis</keyword>
<evidence type="ECO:0000256" key="9">
    <source>
        <dbReference type="ARBA" id="ARBA00023136"/>
    </source>
</evidence>
<evidence type="ECO:0000256" key="1">
    <source>
        <dbReference type="ARBA" id="ARBA00004141"/>
    </source>
</evidence>
<evidence type="ECO:0000256" key="2">
    <source>
        <dbReference type="ARBA" id="ARBA00022475"/>
    </source>
</evidence>
<feature type="transmembrane region" description="Helical" evidence="13">
    <location>
        <begin position="191"/>
        <end position="224"/>
    </location>
</feature>
<keyword evidence="3" id="KW-0328">Glycosyltransferase</keyword>
<dbReference type="GO" id="GO:0005886">
    <property type="term" value="C:plasma membrane"/>
    <property type="evidence" value="ECO:0007669"/>
    <property type="project" value="TreeGrafter"/>
</dbReference>
<name>A0A6L3ZEC4_9FLAO</name>
<evidence type="ECO:0000256" key="8">
    <source>
        <dbReference type="ARBA" id="ARBA00022989"/>
    </source>
</evidence>
<keyword evidence="5 13" id="KW-0812">Transmembrane</keyword>
<dbReference type="Pfam" id="PF01098">
    <property type="entry name" value="FTSW_RODA_SPOVE"/>
    <property type="match status" value="2"/>
</dbReference>
<dbReference type="NCBIfam" id="TIGR02210">
    <property type="entry name" value="rodA_shape"/>
    <property type="match status" value="1"/>
</dbReference>
<proteinExistence type="predicted"/>
<dbReference type="GO" id="GO:0009252">
    <property type="term" value="P:peptidoglycan biosynthetic process"/>
    <property type="evidence" value="ECO:0007669"/>
    <property type="project" value="UniProtKB-KW"/>
</dbReference>
<reference evidence="14 15" key="1">
    <citation type="submission" date="2019-10" db="EMBL/GenBank/DDBJ databases">
        <title>Genome sequence of Phaeocystidibacter marisrubri JCM30614 (type strain).</title>
        <authorList>
            <person name="Bowman J.P."/>
        </authorList>
    </citation>
    <scope>NUCLEOTIDE SEQUENCE [LARGE SCALE GENOMIC DNA]</scope>
    <source>
        <strain evidence="14 15">JCM 30614</strain>
    </source>
</reference>
<evidence type="ECO:0000256" key="7">
    <source>
        <dbReference type="ARBA" id="ARBA00022984"/>
    </source>
</evidence>
<dbReference type="PROSITE" id="PS00428">
    <property type="entry name" value="FTSW_RODA_SPOVE"/>
    <property type="match status" value="1"/>
</dbReference>
<comment type="subcellular location">
    <subcellularLocation>
        <location evidence="1">Membrane</location>
        <topology evidence="1">Multi-pass membrane protein</topology>
    </subcellularLocation>
</comment>
<dbReference type="PANTHER" id="PTHR30474">
    <property type="entry name" value="CELL CYCLE PROTEIN"/>
    <property type="match status" value="1"/>
</dbReference>
<keyword evidence="6" id="KW-0133">Cell shape</keyword>
<keyword evidence="15" id="KW-1185">Reference proteome</keyword>
<feature type="transmembrane region" description="Helical" evidence="13">
    <location>
        <begin position="80"/>
        <end position="99"/>
    </location>
</feature>
<dbReference type="GO" id="GO:0016757">
    <property type="term" value="F:glycosyltransferase activity"/>
    <property type="evidence" value="ECO:0007669"/>
    <property type="project" value="UniProtKB-KW"/>
</dbReference>
<dbReference type="OrthoDB" id="9768187at2"/>
<keyword evidence="10" id="KW-0961">Cell wall biogenesis/degradation</keyword>
<dbReference type="EMBL" id="WBVQ01000002">
    <property type="protein sequence ID" value="KAB2815807.1"/>
    <property type="molecule type" value="Genomic_DNA"/>
</dbReference>
<dbReference type="Proteomes" id="UP000484164">
    <property type="component" value="Unassembled WGS sequence"/>
</dbReference>
<dbReference type="GO" id="GO:0032153">
    <property type="term" value="C:cell division site"/>
    <property type="evidence" value="ECO:0007669"/>
    <property type="project" value="TreeGrafter"/>
</dbReference>
<evidence type="ECO:0000256" key="3">
    <source>
        <dbReference type="ARBA" id="ARBA00022676"/>
    </source>
</evidence>
<keyword evidence="9 13" id="KW-0472">Membrane</keyword>
<feature type="transmembrane region" description="Helical" evidence="13">
    <location>
        <begin position="151"/>
        <end position="179"/>
    </location>
</feature>
<dbReference type="InterPro" id="IPR011923">
    <property type="entry name" value="RodA/MrdB"/>
</dbReference>
<dbReference type="AlphaFoldDB" id="A0A6L3ZEC4"/>